<dbReference type="AlphaFoldDB" id="A0A058ZI42"/>
<protein>
    <submittedName>
        <fullName evidence="5">Regulatory protein ArsR</fullName>
    </submittedName>
</protein>
<dbReference type="InterPro" id="IPR001845">
    <property type="entry name" value="HTH_ArsR_DNA-bd_dom"/>
</dbReference>
<evidence type="ECO:0000256" key="3">
    <source>
        <dbReference type="ARBA" id="ARBA00023163"/>
    </source>
</evidence>
<evidence type="ECO:0000313" key="5">
    <source>
        <dbReference type="EMBL" id="KCV80872.1"/>
    </source>
</evidence>
<reference evidence="5 6" key="1">
    <citation type="submission" date="2013-04" db="EMBL/GenBank/DDBJ databases">
        <title>Shimia sp. 22II-S11-Z10 Genome Sequencing.</title>
        <authorList>
            <person name="Lai Q."/>
            <person name="Li G."/>
            <person name="Shao Z."/>
        </authorList>
    </citation>
    <scope>NUCLEOTIDE SEQUENCE [LARGE SCALE GENOMIC DNA]</scope>
    <source>
        <strain evidence="6">22II-S11-Z10</strain>
    </source>
</reference>
<dbReference type="SMART" id="SM00418">
    <property type="entry name" value="HTH_ARSR"/>
    <property type="match status" value="1"/>
</dbReference>
<dbReference type="InterPro" id="IPR036388">
    <property type="entry name" value="WH-like_DNA-bd_sf"/>
</dbReference>
<evidence type="ECO:0000259" key="4">
    <source>
        <dbReference type="PROSITE" id="PS50987"/>
    </source>
</evidence>
<dbReference type="NCBIfam" id="NF033788">
    <property type="entry name" value="HTH_metalloreg"/>
    <property type="match status" value="1"/>
</dbReference>
<dbReference type="PRINTS" id="PR00778">
    <property type="entry name" value="HTHARSR"/>
</dbReference>
<keyword evidence="6" id="KW-1185">Reference proteome</keyword>
<comment type="caution">
    <text evidence="5">The sequence shown here is derived from an EMBL/GenBank/DDBJ whole genome shotgun (WGS) entry which is preliminary data.</text>
</comment>
<dbReference type="PANTHER" id="PTHR43132">
    <property type="entry name" value="ARSENICAL RESISTANCE OPERON REPRESSOR ARSR-RELATED"/>
    <property type="match status" value="1"/>
</dbReference>
<proteinExistence type="predicted"/>
<dbReference type="InterPro" id="IPR051011">
    <property type="entry name" value="Metal_resp_trans_reg"/>
</dbReference>
<feature type="domain" description="HTH arsR-type" evidence="4">
    <location>
        <begin position="29"/>
        <end position="122"/>
    </location>
</feature>
<dbReference type="EMBL" id="AQQY01000014">
    <property type="protein sequence ID" value="KCV80872.1"/>
    <property type="molecule type" value="Genomic_DNA"/>
</dbReference>
<dbReference type="InterPro" id="IPR036390">
    <property type="entry name" value="WH_DNA-bd_sf"/>
</dbReference>
<dbReference type="GO" id="GO:0003700">
    <property type="term" value="F:DNA-binding transcription factor activity"/>
    <property type="evidence" value="ECO:0007669"/>
    <property type="project" value="InterPro"/>
</dbReference>
<name>A0A058ZI42_9RHOB</name>
<keyword evidence="2" id="KW-0238">DNA-binding</keyword>
<dbReference type="Pfam" id="PF01022">
    <property type="entry name" value="HTH_5"/>
    <property type="match status" value="1"/>
</dbReference>
<evidence type="ECO:0000256" key="2">
    <source>
        <dbReference type="ARBA" id="ARBA00023125"/>
    </source>
</evidence>
<dbReference type="Proteomes" id="UP000024836">
    <property type="component" value="Unassembled WGS sequence"/>
</dbReference>
<gene>
    <name evidence="5" type="ORF">ATO10_15170</name>
</gene>
<dbReference type="Gene3D" id="1.10.10.10">
    <property type="entry name" value="Winged helix-like DNA-binding domain superfamily/Winged helix DNA-binding domain"/>
    <property type="match status" value="1"/>
</dbReference>
<dbReference type="eggNOG" id="COG0640">
    <property type="taxonomic scope" value="Bacteria"/>
</dbReference>
<evidence type="ECO:0000256" key="1">
    <source>
        <dbReference type="ARBA" id="ARBA00023015"/>
    </source>
</evidence>
<evidence type="ECO:0000313" key="6">
    <source>
        <dbReference type="Proteomes" id="UP000024836"/>
    </source>
</evidence>
<dbReference type="PATRIC" id="fig|1461693.3.peg.3060"/>
<dbReference type="PANTHER" id="PTHR43132:SF6">
    <property type="entry name" value="HTH-TYPE TRANSCRIPTIONAL REPRESSOR CZRA"/>
    <property type="match status" value="1"/>
</dbReference>
<accession>A0A058ZI42</accession>
<dbReference type="CDD" id="cd00090">
    <property type="entry name" value="HTH_ARSR"/>
    <property type="match status" value="1"/>
</dbReference>
<dbReference type="STRING" id="1461693.ATO10_15170"/>
<organism evidence="5 6">
    <name type="scientific">Actibacterium atlanticum</name>
    <dbReference type="NCBI Taxonomy" id="1461693"/>
    <lineage>
        <taxon>Bacteria</taxon>
        <taxon>Pseudomonadati</taxon>
        <taxon>Pseudomonadota</taxon>
        <taxon>Alphaproteobacteria</taxon>
        <taxon>Rhodobacterales</taxon>
        <taxon>Roseobacteraceae</taxon>
        <taxon>Actibacterium</taxon>
    </lineage>
</organism>
<dbReference type="InterPro" id="IPR011991">
    <property type="entry name" value="ArsR-like_HTH"/>
</dbReference>
<keyword evidence="1" id="KW-0805">Transcription regulation</keyword>
<dbReference type="PROSITE" id="PS50987">
    <property type="entry name" value="HTH_ARSR_2"/>
    <property type="match status" value="1"/>
</dbReference>
<keyword evidence="3" id="KW-0804">Transcription</keyword>
<dbReference type="SUPFAM" id="SSF46785">
    <property type="entry name" value="Winged helix' DNA-binding domain"/>
    <property type="match status" value="1"/>
</dbReference>
<dbReference type="GO" id="GO:0003677">
    <property type="term" value="F:DNA binding"/>
    <property type="evidence" value="ECO:0007669"/>
    <property type="project" value="UniProtKB-KW"/>
</dbReference>
<sequence>MAEAVHPYDMDLGTETSQPEYGSVVARDMVTQAEAASSFLKALSHEGRLMILCHLSTGEKTVTELENLLSSRQAAVSQQLARLRLEGLVSHRREGKAIYYSLSDDRARRMIALVYDMFCKSA</sequence>